<proteinExistence type="predicted"/>
<gene>
    <name evidence="1" type="ORF">HNR40_010080</name>
</gene>
<dbReference type="EMBL" id="JACHIN010000024">
    <property type="protein sequence ID" value="MBB5084571.1"/>
    <property type="molecule type" value="Genomic_DNA"/>
</dbReference>
<accession>A0A7W8ADY8</accession>
<reference evidence="1 2" key="1">
    <citation type="submission" date="2020-08" db="EMBL/GenBank/DDBJ databases">
        <title>Genomic Encyclopedia of Type Strains, Phase IV (KMG-IV): sequencing the most valuable type-strain genomes for metagenomic binning, comparative biology and taxonomic classification.</title>
        <authorList>
            <person name="Goeker M."/>
        </authorList>
    </citation>
    <scope>NUCLEOTIDE SEQUENCE [LARGE SCALE GENOMIC DNA]</scope>
    <source>
        <strain evidence="1 2">DSM 45385</strain>
    </source>
</reference>
<protein>
    <submittedName>
        <fullName evidence="1">Uncharacterized protein</fullName>
    </submittedName>
</protein>
<evidence type="ECO:0000313" key="1">
    <source>
        <dbReference type="EMBL" id="MBB5084571.1"/>
    </source>
</evidence>
<dbReference type="RefSeq" id="WP_184974748.1">
    <property type="nucleotide sequence ID" value="NZ_JACHIN010000024.1"/>
</dbReference>
<name>A0A7W8ADY8_9ACTN</name>
<evidence type="ECO:0000313" key="2">
    <source>
        <dbReference type="Proteomes" id="UP000568380"/>
    </source>
</evidence>
<organism evidence="1 2">
    <name type="scientific">Nonomuraea endophytica</name>
    <dbReference type="NCBI Taxonomy" id="714136"/>
    <lineage>
        <taxon>Bacteria</taxon>
        <taxon>Bacillati</taxon>
        <taxon>Actinomycetota</taxon>
        <taxon>Actinomycetes</taxon>
        <taxon>Streptosporangiales</taxon>
        <taxon>Streptosporangiaceae</taxon>
        <taxon>Nonomuraea</taxon>
    </lineage>
</organism>
<dbReference type="Proteomes" id="UP000568380">
    <property type="component" value="Unassembled WGS sequence"/>
</dbReference>
<sequence length="237" mass="26118">MIQGSSWFVRDQTGQGAQALAIQQICVRIAGPEARIRTADLPLGGVQVWAEPDSYAHDRLWAVHHRMAREIGLAGWHTEVGPDRLLVLGWSAPALDHRARVLRNALEHRLGDHERTASLALRTAARLLCRPGADPADIAAQTLDRVAQDLRWPARLAVLGDLERTSTVEPLRIRLAQVTGLEERVRRRCAEHLDIALRAIRTLAGLTAPPPEPQPETRLVGTAERLVAATVPNRSPQ</sequence>
<dbReference type="AlphaFoldDB" id="A0A7W8ADY8"/>
<keyword evidence="2" id="KW-1185">Reference proteome</keyword>
<comment type="caution">
    <text evidence="1">The sequence shown here is derived from an EMBL/GenBank/DDBJ whole genome shotgun (WGS) entry which is preliminary data.</text>
</comment>